<dbReference type="PROSITE" id="PS51195">
    <property type="entry name" value="Q_MOTIF"/>
    <property type="match status" value="1"/>
</dbReference>
<dbReference type="InterPro" id="IPR014001">
    <property type="entry name" value="Helicase_ATP-bd"/>
</dbReference>
<dbReference type="AlphaFoldDB" id="A0A7M5UT23"/>
<feature type="compositionally biased region" description="Basic residues" evidence="8">
    <location>
        <begin position="641"/>
        <end position="652"/>
    </location>
</feature>
<feature type="compositionally biased region" description="Polar residues" evidence="8">
    <location>
        <begin position="435"/>
        <end position="449"/>
    </location>
</feature>
<evidence type="ECO:0000259" key="11">
    <source>
        <dbReference type="PROSITE" id="PS51195"/>
    </source>
</evidence>
<dbReference type="PANTHER" id="PTHR47959:SF1">
    <property type="entry name" value="ATP-DEPENDENT RNA HELICASE DBPA"/>
    <property type="match status" value="1"/>
</dbReference>
<dbReference type="InterPro" id="IPR027417">
    <property type="entry name" value="P-loop_NTPase"/>
</dbReference>
<feature type="compositionally biased region" description="Basic and acidic residues" evidence="8">
    <location>
        <begin position="628"/>
        <end position="640"/>
    </location>
</feature>
<feature type="domain" description="Helicase C-terminal" evidence="10">
    <location>
        <begin position="260"/>
        <end position="406"/>
    </location>
</feature>
<dbReference type="PANTHER" id="PTHR47959">
    <property type="entry name" value="ATP-DEPENDENT RNA HELICASE RHLE-RELATED"/>
    <property type="match status" value="1"/>
</dbReference>
<dbReference type="GO" id="GO:0005829">
    <property type="term" value="C:cytosol"/>
    <property type="evidence" value="ECO:0007669"/>
    <property type="project" value="TreeGrafter"/>
</dbReference>
<dbReference type="GO" id="GO:0016787">
    <property type="term" value="F:hydrolase activity"/>
    <property type="evidence" value="ECO:0007669"/>
    <property type="project" value="UniProtKB-KW"/>
</dbReference>
<dbReference type="EC" id="3.6.4.13" evidence="1"/>
<evidence type="ECO:0000256" key="6">
    <source>
        <dbReference type="PROSITE-ProRule" id="PRU00552"/>
    </source>
</evidence>
<evidence type="ECO:0000256" key="3">
    <source>
        <dbReference type="ARBA" id="ARBA00022801"/>
    </source>
</evidence>
<evidence type="ECO:0000256" key="8">
    <source>
        <dbReference type="SAM" id="MobiDB-lite"/>
    </source>
</evidence>
<keyword evidence="2 7" id="KW-0547">Nucleotide-binding</keyword>
<sequence length="718" mass="81776">MIAHDLTTDTERTLDVQPSQKNTDFESFLPSPNVLKGLKECGFHRPSPIQVESIPLAKCGIDLVCQAKSGTGKTCVLGVCCLETVETKLNKVQALVLAPTREIAHQIHGVITHIGCFMDNLKCGLFIGGIRMDKDVEMLKNCHIAIGTPGRIKHLMENKMLSPTSIRLFIMDEADKLLEKGSFEEQINWIYSALPKEKQMLALSATYPEVLAQHLNNYMTNPIHVRINPKDVALTGVVQFKRLVKHHTLPNKLFEEKYKVLIEILKKLTFQQCMVFSNYHSRAEHLSRTLIKEGWPSTHIAGSQMQSDRLKAIDKLKTFQCRILITTDLTARGIDCDKVNLVINLDIPWNAETYLHRVGRAGRFGSQGIAISLVSSSGEEKDRLEEIARSISRELTPLPELTKLHDLWSSLDKYRNKILTDEKLKNVEVNENKETSTQFSSNESCETKLSSNEDSNENDNEITTNNENKTENFAAQNHDDSPTTKFEDEKEPNANNDEIQNQMKDEKSPEPTQPSMLESRSRCEHSPSRTKEDELPIKIDNHLQSVDSNQSSNTGGLNFNNELGTLDQFADTNSTNDLSLTKVNMCNSNFNSNFSPVFEDRENYETFSQHCYDNTISTARDLQTYYSEKDRFEQEPEKGRSTRTKKTVKSKNKTSENLKTEEHYMRSEYSECDQAPTQGDHDPETFNMTLFTHSIMKSYYEQMNAIQQYGSQYYGGWK</sequence>
<dbReference type="GO" id="GO:0005524">
    <property type="term" value="F:ATP binding"/>
    <property type="evidence" value="ECO:0007669"/>
    <property type="project" value="UniProtKB-KW"/>
</dbReference>
<dbReference type="RefSeq" id="XP_066912847.1">
    <property type="nucleotide sequence ID" value="XM_067056746.1"/>
</dbReference>
<evidence type="ECO:0000313" key="12">
    <source>
        <dbReference type="EnsemblMetazoa" id="CLYHEMP005347.2"/>
    </source>
</evidence>
<evidence type="ECO:0000256" key="1">
    <source>
        <dbReference type="ARBA" id="ARBA00012552"/>
    </source>
</evidence>
<evidence type="ECO:0000256" key="7">
    <source>
        <dbReference type="RuleBase" id="RU000492"/>
    </source>
</evidence>
<dbReference type="SUPFAM" id="SSF52540">
    <property type="entry name" value="P-loop containing nucleoside triphosphate hydrolases"/>
    <property type="match status" value="1"/>
</dbReference>
<dbReference type="InterPro" id="IPR050079">
    <property type="entry name" value="DEAD_box_RNA_helicase"/>
</dbReference>
<feature type="compositionally biased region" description="Basic and acidic residues" evidence="8">
    <location>
        <begin position="519"/>
        <end position="537"/>
    </location>
</feature>
<dbReference type="SMART" id="SM00487">
    <property type="entry name" value="DEXDc"/>
    <property type="match status" value="1"/>
</dbReference>
<dbReference type="GeneID" id="136800131"/>
<dbReference type="SMART" id="SM00490">
    <property type="entry name" value="HELICc"/>
    <property type="match status" value="1"/>
</dbReference>
<dbReference type="CDD" id="cd18787">
    <property type="entry name" value="SF2_C_DEAD"/>
    <property type="match status" value="1"/>
</dbReference>
<organism evidence="12 13">
    <name type="scientific">Clytia hemisphaerica</name>
    <dbReference type="NCBI Taxonomy" id="252671"/>
    <lineage>
        <taxon>Eukaryota</taxon>
        <taxon>Metazoa</taxon>
        <taxon>Cnidaria</taxon>
        <taxon>Hydrozoa</taxon>
        <taxon>Hydroidolina</taxon>
        <taxon>Leptothecata</taxon>
        <taxon>Obeliida</taxon>
        <taxon>Clytiidae</taxon>
        <taxon>Clytia</taxon>
    </lineage>
</organism>
<evidence type="ECO:0000259" key="10">
    <source>
        <dbReference type="PROSITE" id="PS51194"/>
    </source>
</evidence>
<evidence type="ECO:0000313" key="13">
    <source>
        <dbReference type="Proteomes" id="UP000594262"/>
    </source>
</evidence>
<dbReference type="PROSITE" id="PS51194">
    <property type="entry name" value="HELICASE_CTER"/>
    <property type="match status" value="1"/>
</dbReference>
<evidence type="ECO:0000256" key="5">
    <source>
        <dbReference type="ARBA" id="ARBA00022840"/>
    </source>
</evidence>
<dbReference type="EnsemblMetazoa" id="CLYHEMT005347.2">
    <property type="protein sequence ID" value="CLYHEMP005347.2"/>
    <property type="gene ID" value="CLYHEMG005347"/>
</dbReference>
<keyword evidence="3 7" id="KW-0378">Hydrolase</keyword>
<dbReference type="Pfam" id="PF00270">
    <property type="entry name" value="DEAD"/>
    <property type="match status" value="1"/>
</dbReference>
<feature type="region of interest" description="Disordered" evidence="8">
    <location>
        <begin position="430"/>
        <end position="537"/>
    </location>
</feature>
<keyword evidence="4 7" id="KW-0347">Helicase</keyword>
<feature type="compositionally biased region" description="Basic and acidic residues" evidence="8">
    <location>
        <begin position="477"/>
        <end position="492"/>
    </location>
</feature>
<dbReference type="Pfam" id="PF00271">
    <property type="entry name" value="Helicase_C"/>
    <property type="match status" value="1"/>
</dbReference>
<dbReference type="GO" id="GO:0003724">
    <property type="term" value="F:RNA helicase activity"/>
    <property type="evidence" value="ECO:0007669"/>
    <property type="project" value="UniProtKB-EC"/>
</dbReference>
<keyword evidence="13" id="KW-1185">Reference proteome</keyword>
<dbReference type="PROSITE" id="PS00039">
    <property type="entry name" value="DEAD_ATP_HELICASE"/>
    <property type="match status" value="1"/>
</dbReference>
<dbReference type="PROSITE" id="PS51192">
    <property type="entry name" value="HELICASE_ATP_BIND_1"/>
    <property type="match status" value="1"/>
</dbReference>
<evidence type="ECO:0000256" key="2">
    <source>
        <dbReference type="ARBA" id="ARBA00022741"/>
    </source>
</evidence>
<comment type="similarity">
    <text evidence="7">Belongs to the DEAD box helicase family.</text>
</comment>
<dbReference type="InterPro" id="IPR014014">
    <property type="entry name" value="RNA_helicase_DEAD_Q_motif"/>
</dbReference>
<keyword evidence="5 7" id="KW-0067">ATP-binding</keyword>
<dbReference type="OrthoDB" id="434041at2759"/>
<feature type="domain" description="DEAD-box RNA helicase Q" evidence="11">
    <location>
        <begin position="23"/>
        <end position="51"/>
    </location>
</feature>
<dbReference type="Gene3D" id="3.40.50.300">
    <property type="entry name" value="P-loop containing nucleotide triphosphate hydrolases"/>
    <property type="match status" value="2"/>
</dbReference>
<proteinExistence type="inferred from homology"/>
<reference evidence="12" key="1">
    <citation type="submission" date="2021-01" db="UniProtKB">
        <authorList>
            <consortium name="EnsemblMetazoa"/>
        </authorList>
    </citation>
    <scope>IDENTIFICATION</scope>
</reference>
<dbReference type="Proteomes" id="UP000594262">
    <property type="component" value="Unplaced"/>
</dbReference>
<name>A0A7M5UT23_9CNID</name>
<protein>
    <recommendedName>
        <fullName evidence="1">RNA helicase</fullName>
        <ecNumber evidence="1">3.6.4.13</ecNumber>
    </recommendedName>
</protein>
<dbReference type="InterPro" id="IPR011545">
    <property type="entry name" value="DEAD/DEAH_box_helicase_dom"/>
</dbReference>
<feature type="short sequence motif" description="Q motif" evidence="6">
    <location>
        <begin position="23"/>
        <end position="51"/>
    </location>
</feature>
<feature type="region of interest" description="Disordered" evidence="8">
    <location>
        <begin position="628"/>
        <end position="685"/>
    </location>
</feature>
<dbReference type="InterPro" id="IPR000629">
    <property type="entry name" value="RNA-helicase_DEAD-box_CS"/>
</dbReference>
<dbReference type="GO" id="GO:0003676">
    <property type="term" value="F:nucleic acid binding"/>
    <property type="evidence" value="ECO:0007669"/>
    <property type="project" value="InterPro"/>
</dbReference>
<evidence type="ECO:0000256" key="4">
    <source>
        <dbReference type="ARBA" id="ARBA00022806"/>
    </source>
</evidence>
<accession>A0A7M5UT23</accession>
<evidence type="ECO:0000259" key="9">
    <source>
        <dbReference type="PROSITE" id="PS51192"/>
    </source>
</evidence>
<feature type="compositionally biased region" description="Basic and acidic residues" evidence="8">
    <location>
        <begin position="653"/>
        <end position="669"/>
    </location>
</feature>
<feature type="domain" description="Helicase ATP-binding" evidence="9">
    <location>
        <begin position="54"/>
        <end position="225"/>
    </location>
</feature>
<dbReference type="InterPro" id="IPR001650">
    <property type="entry name" value="Helicase_C-like"/>
</dbReference>
<feature type="compositionally biased region" description="Polar residues" evidence="8">
    <location>
        <begin position="493"/>
        <end position="502"/>
    </location>
</feature>